<dbReference type="AlphaFoldDB" id="A0A5P1FJQ0"/>
<dbReference type="PANTHER" id="PTHR33136:SF4">
    <property type="entry name" value="PROTEIN RALF-LIKE 32"/>
    <property type="match status" value="1"/>
</dbReference>
<keyword evidence="3" id="KW-0732">Signal</keyword>
<keyword evidence="2" id="KW-0372">Hormone</keyword>
<evidence type="ECO:0000313" key="6">
    <source>
        <dbReference type="Proteomes" id="UP000243459"/>
    </source>
</evidence>
<dbReference type="InterPro" id="IPR008801">
    <property type="entry name" value="RALF"/>
</dbReference>
<evidence type="ECO:0000256" key="1">
    <source>
        <dbReference type="ARBA" id="ARBA00009178"/>
    </source>
</evidence>
<comment type="similarity">
    <text evidence="1">Belongs to the plant rapid alkalinization factor (RALF) family.</text>
</comment>
<gene>
    <name evidence="5" type="ORF">A4U43_C02F12560</name>
</gene>
<evidence type="ECO:0000256" key="3">
    <source>
        <dbReference type="ARBA" id="ARBA00022729"/>
    </source>
</evidence>
<name>A0A5P1FJQ0_ASPOF</name>
<reference evidence="6" key="1">
    <citation type="journal article" date="2017" name="Nat. Commun.">
        <title>The asparagus genome sheds light on the origin and evolution of a young Y chromosome.</title>
        <authorList>
            <person name="Harkess A."/>
            <person name="Zhou J."/>
            <person name="Xu C."/>
            <person name="Bowers J.E."/>
            <person name="Van der Hulst R."/>
            <person name="Ayyampalayam S."/>
            <person name="Mercati F."/>
            <person name="Riccardi P."/>
            <person name="McKain M.R."/>
            <person name="Kakrana A."/>
            <person name="Tang H."/>
            <person name="Ray J."/>
            <person name="Groenendijk J."/>
            <person name="Arikit S."/>
            <person name="Mathioni S.M."/>
            <person name="Nakano M."/>
            <person name="Shan H."/>
            <person name="Telgmann-Rauber A."/>
            <person name="Kanno A."/>
            <person name="Yue Z."/>
            <person name="Chen H."/>
            <person name="Li W."/>
            <person name="Chen Y."/>
            <person name="Xu X."/>
            <person name="Zhang Y."/>
            <person name="Luo S."/>
            <person name="Chen H."/>
            <person name="Gao J."/>
            <person name="Mao Z."/>
            <person name="Pires J.C."/>
            <person name="Luo M."/>
            <person name="Kudrna D."/>
            <person name="Wing R.A."/>
            <person name="Meyers B.C."/>
            <person name="Yi K."/>
            <person name="Kong H."/>
            <person name="Lavrijsen P."/>
            <person name="Sunseri F."/>
            <person name="Falavigna A."/>
            <person name="Ye Y."/>
            <person name="Leebens-Mack J.H."/>
            <person name="Chen G."/>
        </authorList>
    </citation>
    <scope>NUCLEOTIDE SEQUENCE [LARGE SCALE GENOMIC DNA]</scope>
    <source>
        <strain evidence="6">cv. DH0086</strain>
    </source>
</reference>
<dbReference type="Proteomes" id="UP000243459">
    <property type="component" value="Chromosome 2"/>
</dbReference>
<evidence type="ECO:0000256" key="2">
    <source>
        <dbReference type="ARBA" id="ARBA00022702"/>
    </source>
</evidence>
<dbReference type="PANTHER" id="PTHR33136">
    <property type="entry name" value="RAPID ALKALINIZATION FACTOR-LIKE"/>
    <property type="match status" value="1"/>
</dbReference>
<dbReference type="OMA" id="YANCLPP"/>
<dbReference type="Gramene" id="ONK77943">
    <property type="protein sequence ID" value="ONK77943"/>
    <property type="gene ID" value="A4U43_C02F12560"/>
</dbReference>
<proteinExistence type="inferred from homology"/>
<keyword evidence="4" id="KW-1015">Disulfide bond</keyword>
<dbReference type="GO" id="GO:0005179">
    <property type="term" value="F:hormone activity"/>
    <property type="evidence" value="ECO:0007669"/>
    <property type="project" value="UniProtKB-KW"/>
</dbReference>
<dbReference type="EMBL" id="CM007382">
    <property type="protein sequence ID" value="ONK77943.1"/>
    <property type="molecule type" value="Genomic_DNA"/>
</dbReference>
<keyword evidence="6" id="KW-1185">Reference proteome</keyword>
<accession>A0A5P1FJQ0</accession>
<dbReference type="Pfam" id="PF05498">
    <property type="entry name" value="RALF"/>
    <property type="match status" value="1"/>
</dbReference>
<evidence type="ECO:0000313" key="5">
    <source>
        <dbReference type="EMBL" id="ONK77943.1"/>
    </source>
</evidence>
<evidence type="ECO:0000256" key="4">
    <source>
        <dbReference type="ARBA" id="ARBA00023157"/>
    </source>
</evidence>
<protein>
    <recommendedName>
        <fullName evidence="7">Rapid ALkalinization Factor</fullName>
    </recommendedName>
</protein>
<organism evidence="5 6">
    <name type="scientific">Asparagus officinalis</name>
    <name type="common">Garden asparagus</name>
    <dbReference type="NCBI Taxonomy" id="4686"/>
    <lineage>
        <taxon>Eukaryota</taxon>
        <taxon>Viridiplantae</taxon>
        <taxon>Streptophyta</taxon>
        <taxon>Embryophyta</taxon>
        <taxon>Tracheophyta</taxon>
        <taxon>Spermatophyta</taxon>
        <taxon>Magnoliopsida</taxon>
        <taxon>Liliopsida</taxon>
        <taxon>Asparagales</taxon>
        <taxon>Asparagaceae</taxon>
        <taxon>Asparagoideae</taxon>
        <taxon>Asparagus</taxon>
    </lineage>
</organism>
<dbReference type="GO" id="GO:0009506">
    <property type="term" value="C:plasmodesma"/>
    <property type="evidence" value="ECO:0007669"/>
    <property type="project" value="TreeGrafter"/>
</dbReference>
<evidence type="ECO:0008006" key="7">
    <source>
        <dbReference type="Google" id="ProtNLM"/>
    </source>
</evidence>
<dbReference type="GO" id="GO:0019722">
    <property type="term" value="P:calcium-mediated signaling"/>
    <property type="evidence" value="ECO:0007669"/>
    <property type="project" value="TreeGrafter"/>
</dbReference>
<sequence>MKKEIATICCLVGMAVVQLITASVWRLSTEPDNIIALSPLPSLCNGGSSRSDITARCLAEEDGEEMMMDSEVHRRLILEADGKTIGYGPLNRDRPICNSGPRSYANCLPPASNPRTRGCNPIYHCRN</sequence>